<feature type="compositionally biased region" description="Low complexity" evidence="1">
    <location>
        <begin position="156"/>
        <end position="175"/>
    </location>
</feature>
<protein>
    <recommendedName>
        <fullName evidence="5">Integral membrane protein</fullName>
    </recommendedName>
</protein>
<feature type="transmembrane region" description="Helical" evidence="2">
    <location>
        <begin position="384"/>
        <end position="404"/>
    </location>
</feature>
<feature type="compositionally biased region" description="Low complexity" evidence="1">
    <location>
        <begin position="18"/>
        <end position="36"/>
    </location>
</feature>
<proteinExistence type="predicted"/>
<dbReference type="EMBL" id="BMUL01000003">
    <property type="protein sequence ID" value="GHA72973.1"/>
    <property type="molecule type" value="Genomic_DNA"/>
</dbReference>
<accession>A0A918SWW6</accession>
<feature type="region of interest" description="Disordered" evidence="1">
    <location>
        <begin position="76"/>
        <end position="184"/>
    </location>
</feature>
<feature type="transmembrane region" description="Helical" evidence="2">
    <location>
        <begin position="410"/>
        <end position="430"/>
    </location>
</feature>
<evidence type="ECO:0000313" key="3">
    <source>
        <dbReference type="EMBL" id="GHA72973.1"/>
    </source>
</evidence>
<evidence type="ECO:0000256" key="1">
    <source>
        <dbReference type="SAM" id="MobiDB-lite"/>
    </source>
</evidence>
<evidence type="ECO:0008006" key="5">
    <source>
        <dbReference type="Google" id="ProtNLM"/>
    </source>
</evidence>
<comment type="caution">
    <text evidence="3">The sequence shown here is derived from an EMBL/GenBank/DDBJ whole genome shotgun (WGS) entry which is preliminary data.</text>
</comment>
<feature type="transmembrane region" description="Helical" evidence="2">
    <location>
        <begin position="283"/>
        <end position="303"/>
    </location>
</feature>
<reference evidence="3" key="1">
    <citation type="journal article" date="2014" name="Int. J. Syst. Evol. Microbiol.">
        <title>Complete genome sequence of Corynebacterium casei LMG S-19264T (=DSM 44701T), isolated from a smear-ripened cheese.</title>
        <authorList>
            <consortium name="US DOE Joint Genome Institute (JGI-PGF)"/>
            <person name="Walter F."/>
            <person name="Albersmeier A."/>
            <person name="Kalinowski J."/>
            <person name="Ruckert C."/>
        </authorList>
    </citation>
    <scope>NUCLEOTIDE SEQUENCE</scope>
    <source>
        <strain evidence="3">JCM 4518</strain>
    </source>
</reference>
<organism evidence="3 4">
    <name type="scientific">Streptomyces termitum</name>
    <dbReference type="NCBI Taxonomy" id="67368"/>
    <lineage>
        <taxon>Bacteria</taxon>
        <taxon>Bacillati</taxon>
        <taxon>Actinomycetota</taxon>
        <taxon>Actinomycetes</taxon>
        <taxon>Kitasatosporales</taxon>
        <taxon>Streptomycetaceae</taxon>
        <taxon>Streptomyces</taxon>
    </lineage>
</organism>
<feature type="compositionally biased region" description="Low complexity" evidence="1">
    <location>
        <begin position="76"/>
        <end position="136"/>
    </location>
</feature>
<feature type="region of interest" description="Disordered" evidence="1">
    <location>
        <begin position="1"/>
        <end position="57"/>
    </location>
</feature>
<dbReference type="AlphaFoldDB" id="A0A918SWW6"/>
<keyword evidence="2" id="KW-0812">Transmembrane</keyword>
<keyword evidence="4" id="KW-1185">Reference proteome</keyword>
<feature type="transmembrane region" description="Helical" evidence="2">
    <location>
        <begin position="315"/>
        <end position="334"/>
    </location>
</feature>
<evidence type="ECO:0000256" key="2">
    <source>
        <dbReference type="SAM" id="Phobius"/>
    </source>
</evidence>
<keyword evidence="2" id="KW-1133">Transmembrane helix</keyword>
<feature type="transmembrane region" description="Helical" evidence="2">
    <location>
        <begin position="354"/>
        <end position="372"/>
    </location>
</feature>
<sequence>MRGPAAPTSPGAWDARSEALLAAPAAEAETGIAAGPGPLPTLDLHADPRPEPADPDATALDALLAAFGPPRLPALPEAAATAAPESVVSEEAPESVVPEEASGTAASESAARETVASEAAAPEAVASEAAVSEDAPAGPPDGESAGAPAGPDLRDAPGGPVAPGPGAAWGEAPGGRPRRGGGDPVKVLMRRHRELCERAVDPLEIAAGLEALGFTDRTAARYRHRDVFTLAEELYARVPRGRREAAPAETAAEPRGRWPLTVLAPGAVAALAVPAVARLDGAAGIAAAAAGALALAAALALAVRTGPLRAPAAPPAARLWTLWLLGYAVAGDGLLDQVLRGGPDAGWPVEPAPLLGLALAVAPAAWCAHLFATRVRRRIATSRGLADFAAGARGWLSAAVLLHLAALAGLLAATGFSPGALALGALLLLARLLTVHGHPETAAAALAAACAAEALGIASVLAARLPLPGFDALAVPVRAAADTWGAGALPALVCGAAALALLVHAAGALTRATAHTAP</sequence>
<reference evidence="3" key="2">
    <citation type="submission" date="2020-09" db="EMBL/GenBank/DDBJ databases">
        <authorList>
            <person name="Sun Q."/>
            <person name="Ohkuma M."/>
        </authorList>
    </citation>
    <scope>NUCLEOTIDE SEQUENCE</scope>
    <source>
        <strain evidence="3">JCM 4518</strain>
    </source>
</reference>
<feature type="transmembrane region" description="Helical" evidence="2">
    <location>
        <begin position="442"/>
        <end position="463"/>
    </location>
</feature>
<dbReference type="Proteomes" id="UP000644020">
    <property type="component" value="Unassembled WGS sequence"/>
</dbReference>
<feature type="transmembrane region" description="Helical" evidence="2">
    <location>
        <begin position="483"/>
        <end position="503"/>
    </location>
</feature>
<gene>
    <name evidence="3" type="ORF">GCM10010305_14200</name>
</gene>
<name>A0A918SWW6_9ACTN</name>
<evidence type="ECO:0000313" key="4">
    <source>
        <dbReference type="Proteomes" id="UP000644020"/>
    </source>
</evidence>
<keyword evidence="2" id="KW-0472">Membrane</keyword>